<dbReference type="PROSITE" id="PS51257">
    <property type="entry name" value="PROKAR_LIPOPROTEIN"/>
    <property type="match status" value="1"/>
</dbReference>
<dbReference type="EMBL" id="RJUF01000174">
    <property type="protein sequence ID" value="MCP9764548.1"/>
    <property type="molecule type" value="Genomic_DNA"/>
</dbReference>
<dbReference type="RefSeq" id="WP_255038241.1">
    <property type="nucleotide sequence ID" value="NZ_RJUF01000174.1"/>
</dbReference>
<dbReference type="Proteomes" id="UP001204144">
    <property type="component" value="Unassembled WGS sequence"/>
</dbReference>
<comment type="caution">
    <text evidence="2">The sequence shown here is derived from an EMBL/GenBank/DDBJ whole genome shotgun (WGS) entry which is preliminary data.</text>
</comment>
<keyword evidence="3" id="KW-1185">Reference proteome</keyword>
<protein>
    <recommendedName>
        <fullName evidence="4">Type 1 periplasmic binding fold superfamily protein</fullName>
    </recommendedName>
</protein>
<dbReference type="AlphaFoldDB" id="A0AAE3H441"/>
<evidence type="ECO:0000313" key="2">
    <source>
        <dbReference type="EMBL" id="MCP9764548.1"/>
    </source>
</evidence>
<evidence type="ECO:0000256" key="1">
    <source>
        <dbReference type="SAM" id="MobiDB-lite"/>
    </source>
</evidence>
<evidence type="ECO:0008006" key="4">
    <source>
        <dbReference type="Google" id="ProtNLM"/>
    </source>
</evidence>
<name>A0AAE3H441_9BACT</name>
<gene>
    <name evidence="2" type="ORF">EGI31_16530</name>
</gene>
<reference evidence="2 3" key="1">
    <citation type="submission" date="2018-11" db="EMBL/GenBank/DDBJ databases">
        <title>Novel bacteria species description.</title>
        <authorList>
            <person name="Han J.-H."/>
        </authorList>
    </citation>
    <scope>NUCLEOTIDE SEQUENCE [LARGE SCALE GENOMIC DNA]</scope>
    <source>
        <strain evidence="2 3">KCTC23259</strain>
    </source>
</reference>
<sequence length="179" mass="19393">MKNLGIFVLSVVLGLSACKKEDEIGEENELITTVKLNFKNGNETRSFAYKDLDGDGGMAPTVEKINLKPNTSYDLSVEFLDESKTPALNITEEVKEEGDEHLVVITPSSTTIGTYTYADKDVNLLPIGLMGKFTSKSAAAGSLKIQLRHQPPINGKKSKDGTAAPGSDDINIDFQIEVK</sequence>
<organism evidence="2 3">
    <name type="scientific">Lacihabitans soyangensis</name>
    <dbReference type="NCBI Taxonomy" id="869394"/>
    <lineage>
        <taxon>Bacteria</taxon>
        <taxon>Pseudomonadati</taxon>
        <taxon>Bacteroidota</taxon>
        <taxon>Cytophagia</taxon>
        <taxon>Cytophagales</taxon>
        <taxon>Leadbetterellaceae</taxon>
        <taxon>Lacihabitans</taxon>
    </lineage>
</organism>
<proteinExistence type="predicted"/>
<evidence type="ECO:0000313" key="3">
    <source>
        <dbReference type="Proteomes" id="UP001204144"/>
    </source>
</evidence>
<feature type="region of interest" description="Disordered" evidence="1">
    <location>
        <begin position="149"/>
        <end position="170"/>
    </location>
</feature>
<accession>A0AAE3H441</accession>